<dbReference type="EMBL" id="MU857809">
    <property type="protein sequence ID" value="KAK4243503.1"/>
    <property type="molecule type" value="Genomic_DNA"/>
</dbReference>
<dbReference type="Gene3D" id="3.40.50.150">
    <property type="entry name" value="Vaccinia Virus protein VP39"/>
    <property type="match status" value="1"/>
</dbReference>
<evidence type="ECO:0000259" key="10">
    <source>
        <dbReference type="PROSITE" id="PS50075"/>
    </source>
</evidence>
<evidence type="ECO:0000256" key="4">
    <source>
        <dbReference type="ARBA" id="ARBA00022857"/>
    </source>
</evidence>
<keyword evidence="5" id="KW-0560">Oxidoreductase</keyword>
<evidence type="ECO:0000256" key="1">
    <source>
        <dbReference type="ARBA" id="ARBA00022450"/>
    </source>
</evidence>
<dbReference type="Pfam" id="PF00107">
    <property type="entry name" value="ADH_zinc_N"/>
    <property type="match status" value="1"/>
</dbReference>
<organism evidence="13 14">
    <name type="scientific">Corynascus novoguineensis</name>
    <dbReference type="NCBI Taxonomy" id="1126955"/>
    <lineage>
        <taxon>Eukaryota</taxon>
        <taxon>Fungi</taxon>
        <taxon>Dikarya</taxon>
        <taxon>Ascomycota</taxon>
        <taxon>Pezizomycotina</taxon>
        <taxon>Sordariomycetes</taxon>
        <taxon>Sordariomycetidae</taxon>
        <taxon>Sordariales</taxon>
        <taxon>Chaetomiaceae</taxon>
        <taxon>Corynascus</taxon>
    </lineage>
</organism>
<dbReference type="InterPro" id="IPR036736">
    <property type="entry name" value="ACP-like_sf"/>
</dbReference>
<reference evidence="13" key="2">
    <citation type="submission" date="2023-05" db="EMBL/GenBank/DDBJ databases">
        <authorList>
            <consortium name="Lawrence Berkeley National Laboratory"/>
            <person name="Steindorff A."/>
            <person name="Hensen N."/>
            <person name="Bonometti L."/>
            <person name="Westerberg I."/>
            <person name="Brannstrom I.O."/>
            <person name="Guillou S."/>
            <person name="Cros-Aarteil S."/>
            <person name="Calhoun S."/>
            <person name="Haridas S."/>
            <person name="Kuo A."/>
            <person name="Mondo S."/>
            <person name="Pangilinan J."/>
            <person name="Riley R."/>
            <person name="Labutti K."/>
            <person name="Andreopoulos B."/>
            <person name="Lipzen A."/>
            <person name="Chen C."/>
            <person name="Yanf M."/>
            <person name="Daum C."/>
            <person name="Ng V."/>
            <person name="Clum A."/>
            <person name="Ohm R."/>
            <person name="Martin F."/>
            <person name="Silar P."/>
            <person name="Natvig D."/>
            <person name="Lalanne C."/>
            <person name="Gautier V."/>
            <person name="Ament-Velasquez S.L."/>
            <person name="Kruys A."/>
            <person name="Hutchinson M.I."/>
            <person name="Powell A.J."/>
            <person name="Barry K."/>
            <person name="Miller A.N."/>
            <person name="Grigoriev I.V."/>
            <person name="Debuchy R."/>
            <person name="Gladieux P."/>
            <person name="Thoren M.H."/>
            <person name="Johannesson H."/>
        </authorList>
    </citation>
    <scope>NUCLEOTIDE SEQUENCE</scope>
    <source>
        <strain evidence="13">CBS 359.72</strain>
    </source>
</reference>
<feature type="region of interest" description="C-terminal hotdog fold" evidence="8">
    <location>
        <begin position="1131"/>
        <end position="1290"/>
    </location>
</feature>
<dbReference type="Pfam" id="PF08242">
    <property type="entry name" value="Methyltransf_12"/>
    <property type="match status" value="1"/>
</dbReference>
<dbReference type="Pfam" id="PF00550">
    <property type="entry name" value="PP-binding"/>
    <property type="match status" value="1"/>
</dbReference>
<dbReference type="InterPro" id="IPR049552">
    <property type="entry name" value="PKS_DH_N"/>
</dbReference>
<dbReference type="InterPro" id="IPR016035">
    <property type="entry name" value="Acyl_Trfase/lysoPLipase"/>
</dbReference>
<dbReference type="GO" id="GO:0031177">
    <property type="term" value="F:phosphopantetheine binding"/>
    <property type="evidence" value="ECO:0007669"/>
    <property type="project" value="InterPro"/>
</dbReference>
<evidence type="ECO:0008006" key="15">
    <source>
        <dbReference type="Google" id="ProtNLM"/>
    </source>
</evidence>
<dbReference type="SMART" id="SM00822">
    <property type="entry name" value="PKS_KR"/>
    <property type="match status" value="1"/>
</dbReference>
<evidence type="ECO:0000313" key="14">
    <source>
        <dbReference type="Proteomes" id="UP001303647"/>
    </source>
</evidence>
<feature type="active site" description="Proton donor; for dehydratase activity" evidence="8">
    <location>
        <position position="1197"/>
    </location>
</feature>
<dbReference type="GO" id="GO:0016491">
    <property type="term" value="F:oxidoreductase activity"/>
    <property type="evidence" value="ECO:0007669"/>
    <property type="project" value="UniProtKB-KW"/>
</dbReference>
<dbReference type="SMART" id="SM00825">
    <property type="entry name" value="PKS_KS"/>
    <property type="match status" value="1"/>
</dbReference>
<accession>A0AAN7CMJ1</accession>
<feature type="domain" description="PKS/mFAS DH" evidence="12">
    <location>
        <begin position="975"/>
        <end position="1290"/>
    </location>
</feature>
<dbReference type="Pfam" id="PF08659">
    <property type="entry name" value="KR"/>
    <property type="match status" value="1"/>
</dbReference>
<dbReference type="InterPro" id="IPR011032">
    <property type="entry name" value="GroES-like_sf"/>
</dbReference>
<keyword evidence="2" id="KW-0597">Phosphoprotein</keyword>
<keyword evidence="3" id="KW-0808">Transferase</keyword>
<dbReference type="InterPro" id="IPR014031">
    <property type="entry name" value="Ketoacyl_synth_C"/>
</dbReference>
<dbReference type="InterPro" id="IPR009081">
    <property type="entry name" value="PP-bd_ACP"/>
</dbReference>
<evidence type="ECO:0000256" key="3">
    <source>
        <dbReference type="ARBA" id="ARBA00022679"/>
    </source>
</evidence>
<dbReference type="SUPFAM" id="SSF52151">
    <property type="entry name" value="FabD/lysophospholipase-like"/>
    <property type="match status" value="1"/>
</dbReference>
<dbReference type="InterPro" id="IPR014043">
    <property type="entry name" value="Acyl_transferase_dom"/>
</dbReference>
<dbReference type="InterPro" id="IPR001227">
    <property type="entry name" value="Ac_transferase_dom_sf"/>
</dbReference>
<gene>
    <name evidence="13" type="ORF">C7999DRAFT_36165</name>
</gene>
<dbReference type="Gene3D" id="3.30.70.3290">
    <property type="match status" value="1"/>
</dbReference>
<keyword evidence="4" id="KW-0521">NADP</keyword>
<evidence type="ECO:0000259" key="12">
    <source>
        <dbReference type="PROSITE" id="PS52019"/>
    </source>
</evidence>
<dbReference type="InterPro" id="IPR006162">
    <property type="entry name" value="Ppantetheine_attach_site"/>
</dbReference>
<dbReference type="SUPFAM" id="SSF53335">
    <property type="entry name" value="S-adenosyl-L-methionine-dependent methyltransferases"/>
    <property type="match status" value="1"/>
</dbReference>
<dbReference type="PROSITE" id="PS52004">
    <property type="entry name" value="KS3_2"/>
    <property type="match status" value="1"/>
</dbReference>
<dbReference type="SMART" id="SM00826">
    <property type="entry name" value="PKS_DH"/>
    <property type="match status" value="1"/>
</dbReference>
<dbReference type="CDD" id="cd02440">
    <property type="entry name" value="AdoMet_MTases"/>
    <property type="match status" value="1"/>
</dbReference>
<comment type="caution">
    <text evidence="13">The sequence shown here is derived from an EMBL/GenBank/DDBJ whole genome shotgun (WGS) entry which is preliminary data.</text>
</comment>
<dbReference type="InterPro" id="IPR013154">
    <property type="entry name" value="ADH-like_N"/>
</dbReference>
<dbReference type="InterPro" id="IPR050091">
    <property type="entry name" value="PKS_NRPS_Biosynth_Enz"/>
</dbReference>
<evidence type="ECO:0000256" key="5">
    <source>
        <dbReference type="ARBA" id="ARBA00023002"/>
    </source>
</evidence>
<dbReference type="GO" id="GO:0006633">
    <property type="term" value="P:fatty acid biosynthetic process"/>
    <property type="evidence" value="ECO:0007669"/>
    <property type="project" value="TreeGrafter"/>
</dbReference>
<dbReference type="PROSITE" id="PS50075">
    <property type="entry name" value="CARRIER"/>
    <property type="match status" value="1"/>
</dbReference>
<dbReference type="InterPro" id="IPR014030">
    <property type="entry name" value="Ketoacyl_synth_N"/>
</dbReference>
<dbReference type="InterPro" id="IPR013149">
    <property type="entry name" value="ADH-like_C"/>
</dbReference>
<feature type="active site" description="Proton acceptor; for dehydratase activity" evidence="8">
    <location>
        <position position="1007"/>
    </location>
</feature>
<dbReference type="SUPFAM" id="SSF47336">
    <property type="entry name" value="ACP-like"/>
    <property type="match status" value="1"/>
</dbReference>
<dbReference type="SUPFAM" id="SSF53901">
    <property type="entry name" value="Thiolase-like"/>
    <property type="match status" value="1"/>
</dbReference>
<dbReference type="CDD" id="cd00833">
    <property type="entry name" value="PKS"/>
    <property type="match status" value="1"/>
</dbReference>
<dbReference type="PANTHER" id="PTHR43775">
    <property type="entry name" value="FATTY ACID SYNTHASE"/>
    <property type="match status" value="1"/>
</dbReference>
<dbReference type="Gene3D" id="3.40.366.10">
    <property type="entry name" value="Malonyl-Coenzyme A Acyl Carrier Protein, domain 2"/>
    <property type="match status" value="1"/>
</dbReference>
<protein>
    <recommendedName>
        <fullName evidence="15">Polyketide synthase</fullName>
    </recommendedName>
</protein>
<dbReference type="Pfam" id="PF08240">
    <property type="entry name" value="ADH_N"/>
    <property type="match status" value="1"/>
</dbReference>
<dbReference type="InterPro" id="IPR042104">
    <property type="entry name" value="PKS_dehydratase_sf"/>
</dbReference>
<evidence type="ECO:0000259" key="11">
    <source>
        <dbReference type="PROSITE" id="PS52004"/>
    </source>
</evidence>
<dbReference type="InterPro" id="IPR016036">
    <property type="entry name" value="Malonyl_transacylase_ACP-bd"/>
</dbReference>
<dbReference type="Pfam" id="PF00109">
    <property type="entry name" value="ketoacyl-synt"/>
    <property type="match status" value="1"/>
</dbReference>
<dbReference type="SMART" id="SM00827">
    <property type="entry name" value="PKS_AT"/>
    <property type="match status" value="1"/>
</dbReference>
<dbReference type="SUPFAM" id="SSF55048">
    <property type="entry name" value="Probable ACP-binding domain of malonyl-CoA ACP transacylase"/>
    <property type="match status" value="1"/>
</dbReference>
<dbReference type="Pfam" id="PF00698">
    <property type="entry name" value="Acyl_transf_1"/>
    <property type="match status" value="1"/>
</dbReference>
<dbReference type="SMART" id="SM00829">
    <property type="entry name" value="PKS_ER"/>
    <property type="match status" value="1"/>
</dbReference>
<dbReference type="CDD" id="cd05195">
    <property type="entry name" value="enoyl_red"/>
    <property type="match status" value="1"/>
</dbReference>
<dbReference type="PROSITE" id="PS00012">
    <property type="entry name" value="PHOSPHOPANTETHEINE"/>
    <property type="match status" value="1"/>
</dbReference>
<feature type="domain" description="Ketosynthase family 3 (KS3)" evidence="11">
    <location>
        <begin position="4"/>
        <end position="426"/>
    </location>
</feature>
<dbReference type="SUPFAM" id="SSF50129">
    <property type="entry name" value="GroES-like"/>
    <property type="match status" value="1"/>
</dbReference>
<keyword evidence="7" id="KW-0012">Acyltransferase</keyword>
<dbReference type="InterPro" id="IPR020807">
    <property type="entry name" value="PKS_DH"/>
</dbReference>
<dbReference type="Pfam" id="PF21089">
    <property type="entry name" value="PKS_DH_N"/>
    <property type="match status" value="1"/>
</dbReference>
<dbReference type="Pfam" id="PF22621">
    <property type="entry name" value="CurL-like_PKS_C"/>
    <property type="match status" value="1"/>
</dbReference>
<feature type="region of interest" description="N-terminal hotdog fold" evidence="8">
    <location>
        <begin position="975"/>
        <end position="1110"/>
    </location>
</feature>
<dbReference type="InterPro" id="IPR020841">
    <property type="entry name" value="PKS_Beta-ketoAc_synthase_dom"/>
</dbReference>
<dbReference type="Gene3D" id="1.10.1200.10">
    <property type="entry name" value="ACP-like"/>
    <property type="match status" value="1"/>
</dbReference>
<dbReference type="GO" id="GO:0044550">
    <property type="term" value="P:secondary metabolite biosynthetic process"/>
    <property type="evidence" value="ECO:0007669"/>
    <property type="project" value="TreeGrafter"/>
</dbReference>
<sequence>MPNDTPIAVVGIAYRAPGIGGKGIWDYLTQARSAWSKFPEHRFNAAAYWKPGADKSGVFRAEGAHFVPEDIYAFDAAFFNMRAEEAKNADPQHRMLLECALEAAEDAGQTLTDLAGRKIGVFVGGGQHEYSERLGEDHFAAKTFTATGLAPCMLANRISYFFDVYGPSVVLDAACASSVYAAHQAVSAVRNGECEAAFIASCALTVAPGGWLALEKTGALSVHGRSYSYDHKASGFGRGEGAACMLIKPLQDAIAAGDPIHAIIRNSACNHGGRSEGITMPNGVAHRELLMSVHQGVGLNPGDTAVVEGHGTGTAAGDPIEAGAFTAVLAKDRTEANPIYIGSVKSNFGHLEGASGMLGMIKAILMVKNGVVLPTAGFESINPKIPNKEKIIVAESPLPWPQGELRRVLVTNFGFGGSNSAIIFDQAPPRNGSTNGHANGHTNGYTISHTNGHTNGTNGTNGYHVANGNGTNGHANGNGLHAADPLRLFVLTAKNEKSLTSYIASFNDYLDDEAPESPEFIKNLAYTLGQRRTHYPYRVAAVAESLDSLQEKLSAAKPVRGKDRTLAFAFTGQGAQYAQMANELRCYDVFAAALDEAESHLRTMGATWSLKEELSHPAGSSRVDDAEISQPACTAIQLGLVALLKSWGIEPTTVTGHSSGEIAAAYAAGLISFRTAIAVSFFRGQAAARLAQQQSQSQKGAMLALGIGPEEAAELIEQTTQGAYATVAAINSPKSVTVSGDVAAIENIHKVAEEKGLFARRLKIQMAYHSRHMEEVAAYYLDCIRPYCDKDAAAQIGVGVDEALQGPVFVSSVTGNVPDRGTVDASYWIKNLVRPVRFADAIEAVLTPPPVKGDSGSGSTRKAEVPNTILEIGPHAALKSPIKQTVELTHPQKVSTFAYLPSLVRGTSADRALLDLAAALFTLGVPLQFGAVNQTSKDNAEVVTGLPGYAWDKSVSYQLEPRAVHEKLFPADAYNPLLGRILPSYGGKARTYRQVFTLDEAPWIRDHVVAGAVIFPMTGYMSCAIEACRRTISSSSPPAAAFLVREFHVKSRLEIQEDEEVDMITQIRPAAAGTAASSATAWEFEISAWKEGEGWVVHAHGQIEPEFADMTVETPTLKASLPLVERTDDLIEHDLDYAYSYAGVRATRYGPTFRNSTGFFEGKGFTLLEHRLRDLGYALEAPNPYGSPVTVDPPTIDGFLQGGGPLQVTEDGRRPAQMPNYISRFRISNKIPSTPGQRFDIVTRLLHYDVKGGRMSISVAAFARNAEGNVSPIAEWESCAFRSIGSADDELDPTAALPESWRWELLPRFDYLQFDKLSETLPRGDLTPEEEQHLANMNRVAWYYINKGIQETEGDDRSGYPHHYAQFVKWAKNNRQGAGVPADDDNVPQELLDAVRKHDAQGEMLCVIGEKLVPILRGEIEPLSLMLADGLLTRHYEADQMNAHLSGVLGELVRNLADLEPNLKVLEIGAGTGGTTLPVLEALARDRDEATVLSYTFTDISSGFFENARNKLSNPKFAHRVIYKKLDISQDPLEQGFEADEYDVILAANVLHATEDMAVTMSNVRKLLKPHGKLFLLEASRHPPVLLPFFLLPGWWYAKDEYRDHDAGPMMPRHVWDRLLLDTGFSGVDVEIQDRPNHPDATMSIHASTRVGTPDETKAIMVTGPLMDDEEVDFATLVADAIAEQYGIAVEVKPFAEIDPAEEPYYVVIDSPRHSLMTNMSESKFEGLKNLLLRNAGLLWVIPHAGPVELGFVKGMIRTLRVENAGEPRNLMQLDETPLTAEAVPSIVRLVGTLRDPEVTRTQDMDFVFHDGTIYIPRMRLLREFKERFAAEQGIKYRRSRNLWEEGQSSTALEMTIDAAGSPDSIYFRRTKKPLQQPLGEDEIVVKVEAAGVSHRDLQLVLGAIPWAAPGFDGVGKVIRAGAGVADLQEGDEVMFLSLEDGAFTNFKRMPAWHAVRVPPRVSTTDAATIPLAYSLAVLALIQTARLRAGETVLVHAAAGAVGQACVVLAQHLGATVFATAGTPAKREFLHKELGIPQDHIFSSRTPEFRDAISVATNNKGIDVIVNQLSGELMAETWALAAPFGRFVDVGKKDAFGNSYLPMRPFDRNVTYAGVDLRDLYTHRPDDLRAVLADVARLVRQRVAVPVRPATVLPISQFHKALQRLKAGDLIGKVVVTLGPDERVVAESDLEPTPVALRPDATYVITGGTRGIGLNLGEWMIEQLGARNIVLLGRSGASGPAVQKVLRRYEGVEGVTVRAIACDVGNYAQVESALRSVADLPPIKGVIHSALLLSDKLFENATFADWEIICKPRVDAAWHLHNLLPKDMDFFIGLGSFLGDTGNAGQAIYAGTAVFYHEFAKWRRSLGMHTITVALPVVLDVGYVADNNLTDILKQTLGATLTMADIRTIVKGAIMGPDSPFHHNAKALAFRMFLEGQAVVDGGPWTFFHPVHAKENLKAERAKKKKNSGKGAAGGGEGGDVFTSGSSWTTADDPLAGLTEALRTKVAAMTITDRDEVGADAPLADFNLDSLVSVELRNWIRRETGVELLLSAITGAESLTALAAGILAQRK</sequence>
<evidence type="ECO:0000313" key="13">
    <source>
        <dbReference type="EMBL" id="KAK4243503.1"/>
    </source>
</evidence>
<dbReference type="Gene3D" id="3.90.180.10">
    <property type="entry name" value="Medium-chain alcohol dehydrogenases, catalytic domain"/>
    <property type="match status" value="1"/>
</dbReference>
<dbReference type="Gene3D" id="3.10.129.110">
    <property type="entry name" value="Polyketide synthase dehydratase"/>
    <property type="match status" value="1"/>
</dbReference>
<dbReference type="Pfam" id="PF02801">
    <property type="entry name" value="Ketoacyl-synt_C"/>
    <property type="match status" value="1"/>
</dbReference>
<dbReference type="InterPro" id="IPR013217">
    <property type="entry name" value="Methyltransf_12"/>
</dbReference>
<evidence type="ECO:0000256" key="6">
    <source>
        <dbReference type="ARBA" id="ARBA00023268"/>
    </source>
</evidence>
<dbReference type="InterPro" id="IPR049900">
    <property type="entry name" value="PKS_mFAS_DH"/>
</dbReference>
<dbReference type="SMART" id="SM00823">
    <property type="entry name" value="PKS_PP"/>
    <property type="match status" value="1"/>
</dbReference>
<dbReference type="SUPFAM" id="SSF51735">
    <property type="entry name" value="NAD(P)-binding Rossmann-fold domains"/>
    <property type="match status" value="2"/>
</dbReference>
<evidence type="ECO:0000256" key="9">
    <source>
        <dbReference type="SAM" id="MobiDB-lite"/>
    </source>
</evidence>
<keyword evidence="6" id="KW-0511">Multifunctional enzyme</keyword>
<reference evidence="13" key="1">
    <citation type="journal article" date="2023" name="Mol. Phylogenet. Evol.">
        <title>Genome-scale phylogeny and comparative genomics of the fungal order Sordariales.</title>
        <authorList>
            <person name="Hensen N."/>
            <person name="Bonometti L."/>
            <person name="Westerberg I."/>
            <person name="Brannstrom I.O."/>
            <person name="Guillou S."/>
            <person name="Cros-Aarteil S."/>
            <person name="Calhoun S."/>
            <person name="Haridas S."/>
            <person name="Kuo A."/>
            <person name="Mondo S."/>
            <person name="Pangilinan J."/>
            <person name="Riley R."/>
            <person name="LaButti K."/>
            <person name="Andreopoulos B."/>
            <person name="Lipzen A."/>
            <person name="Chen C."/>
            <person name="Yan M."/>
            <person name="Daum C."/>
            <person name="Ng V."/>
            <person name="Clum A."/>
            <person name="Steindorff A."/>
            <person name="Ohm R.A."/>
            <person name="Martin F."/>
            <person name="Silar P."/>
            <person name="Natvig D.O."/>
            <person name="Lalanne C."/>
            <person name="Gautier V."/>
            <person name="Ament-Velasquez S.L."/>
            <person name="Kruys A."/>
            <person name="Hutchinson M.I."/>
            <person name="Powell A.J."/>
            <person name="Barry K."/>
            <person name="Miller A.N."/>
            <person name="Grigoriev I.V."/>
            <person name="Debuchy R."/>
            <person name="Gladieux P."/>
            <person name="Hiltunen Thoren M."/>
            <person name="Johannesson H."/>
        </authorList>
    </citation>
    <scope>NUCLEOTIDE SEQUENCE</scope>
    <source>
        <strain evidence="13">CBS 359.72</strain>
    </source>
</reference>
<feature type="domain" description="Carrier" evidence="10">
    <location>
        <begin position="2493"/>
        <end position="2570"/>
    </location>
</feature>
<dbReference type="InterPro" id="IPR057326">
    <property type="entry name" value="KR_dom"/>
</dbReference>
<dbReference type="Gene3D" id="3.40.50.720">
    <property type="entry name" value="NAD(P)-binding Rossmann-like Domain"/>
    <property type="match status" value="1"/>
</dbReference>
<proteinExistence type="predicted"/>
<dbReference type="InterPro" id="IPR036291">
    <property type="entry name" value="NAD(P)-bd_dom_sf"/>
</dbReference>
<dbReference type="Proteomes" id="UP001303647">
    <property type="component" value="Unassembled WGS sequence"/>
</dbReference>
<name>A0AAN7CMJ1_9PEZI</name>
<dbReference type="GO" id="GO:0004312">
    <property type="term" value="F:fatty acid synthase activity"/>
    <property type="evidence" value="ECO:0007669"/>
    <property type="project" value="TreeGrafter"/>
</dbReference>
<dbReference type="InterPro" id="IPR020843">
    <property type="entry name" value="ER"/>
</dbReference>
<dbReference type="InterPro" id="IPR020806">
    <property type="entry name" value="PKS_PP-bd"/>
</dbReference>
<evidence type="ECO:0000256" key="8">
    <source>
        <dbReference type="PROSITE-ProRule" id="PRU01363"/>
    </source>
</evidence>
<evidence type="ECO:0000256" key="7">
    <source>
        <dbReference type="ARBA" id="ARBA00023315"/>
    </source>
</evidence>
<evidence type="ECO:0000256" key="2">
    <source>
        <dbReference type="ARBA" id="ARBA00022553"/>
    </source>
</evidence>
<keyword evidence="1" id="KW-0596">Phosphopantetheine</keyword>
<dbReference type="InterPro" id="IPR013968">
    <property type="entry name" value="PKS_KR"/>
</dbReference>
<dbReference type="PANTHER" id="PTHR43775:SF29">
    <property type="entry name" value="ASPERFURANONE POLYKETIDE SYNTHASE AFOG-RELATED"/>
    <property type="match status" value="1"/>
</dbReference>
<keyword evidence="14" id="KW-1185">Reference proteome</keyword>
<dbReference type="InterPro" id="IPR016039">
    <property type="entry name" value="Thiolase-like"/>
</dbReference>
<dbReference type="PROSITE" id="PS52019">
    <property type="entry name" value="PKS_MFAS_DH"/>
    <property type="match status" value="1"/>
</dbReference>
<dbReference type="Gene3D" id="3.40.47.10">
    <property type="match status" value="1"/>
</dbReference>
<dbReference type="InterPro" id="IPR029063">
    <property type="entry name" value="SAM-dependent_MTases_sf"/>
</dbReference>
<feature type="region of interest" description="Disordered" evidence="9">
    <location>
        <begin position="2459"/>
        <end position="2485"/>
    </location>
</feature>